<dbReference type="EMBL" id="BMLS01000002">
    <property type="protein sequence ID" value="GGO67160.1"/>
    <property type="molecule type" value="Genomic_DNA"/>
</dbReference>
<protein>
    <submittedName>
        <fullName evidence="2">Uncharacterized protein</fullName>
    </submittedName>
</protein>
<name>A0A918DJ44_9ALTE</name>
<evidence type="ECO:0000313" key="3">
    <source>
        <dbReference type="Proteomes" id="UP000606935"/>
    </source>
</evidence>
<evidence type="ECO:0000313" key="2">
    <source>
        <dbReference type="EMBL" id="GGO67160.1"/>
    </source>
</evidence>
<dbReference type="Proteomes" id="UP000606935">
    <property type="component" value="Unassembled WGS sequence"/>
</dbReference>
<proteinExistence type="predicted"/>
<feature type="transmembrane region" description="Helical" evidence="1">
    <location>
        <begin position="86"/>
        <end position="107"/>
    </location>
</feature>
<keyword evidence="1" id="KW-0472">Membrane</keyword>
<evidence type="ECO:0000256" key="1">
    <source>
        <dbReference type="SAM" id="Phobius"/>
    </source>
</evidence>
<reference evidence="2" key="2">
    <citation type="submission" date="2020-09" db="EMBL/GenBank/DDBJ databases">
        <authorList>
            <person name="Sun Q."/>
            <person name="Zhou Y."/>
        </authorList>
    </citation>
    <scope>NUCLEOTIDE SEQUENCE</scope>
    <source>
        <strain evidence="2">CGMCC 1.7086</strain>
    </source>
</reference>
<feature type="transmembrane region" description="Helical" evidence="1">
    <location>
        <begin position="12"/>
        <end position="30"/>
    </location>
</feature>
<feature type="transmembrane region" description="Helical" evidence="1">
    <location>
        <begin position="50"/>
        <end position="74"/>
    </location>
</feature>
<reference evidence="2" key="1">
    <citation type="journal article" date="2014" name="Int. J. Syst. Evol. Microbiol.">
        <title>Complete genome sequence of Corynebacterium casei LMG S-19264T (=DSM 44701T), isolated from a smear-ripened cheese.</title>
        <authorList>
            <consortium name="US DOE Joint Genome Institute (JGI-PGF)"/>
            <person name="Walter F."/>
            <person name="Albersmeier A."/>
            <person name="Kalinowski J."/>
            <person name="Ruckert C."/>
        </authorList>
    </citation>
    <scope>NUCLEOTIDE SEQUENCE</scope>
    <source>
        <strain evidence="2">CGMCC 1.7086</strain>
    </source>
</reference>
<dbReference type="RefSeq" id="WP_188692068.1">
    <property type="nucleotide sequence ID" value="NZ_BMLS01000002.1"/>
</dbReference>
<keyword evidence="3" id="KW-1185">Reference proteome</keyword>
<keyword evidence="1" id="KW-0812">Transmembrane</keyword>
<organism evidence="2 3">
    <name type="scientific">Bowmanella pacifica</name>
    <dbReference type="NCBI Taxonomy" id="502051"/>
    <lineage>
        <taxon>Bacteria</taxon>
        <taxon>Pseudomonadati</taxon>
        <taxon>Pseudomonadota</taxon>
        <taxon>Gammaproteobacteria</taxon>
        <taxon>Alteromonadales</taxon>
        <taxon>Alteromonadaceae</taxon>
        <taxon>Bowmanella</taxon>
    </lineage>
</organism>
<comment type="caution">
    <text evidence="2">The sequence shown here is derived from an EMBL/GenBank/DDBJ whole genome shotgun (WGS) entry which is preliminary data.</text>
</comment>
<keyword evidence="1" id="KW-1133">Transmembrane helix</keyword>
<sequence length="114" mass="12889">MTTIRKSLLEYLIWTIAALLLGMGYMHLILGSAPEETNSLSFLIAKIYVFALLYVGGIVGAILAVLFILFDVFYLKRKWQSSRHFFAIRAVSMLSILAVLGTLHYLLEKTFDVI</sequence>
<dbReference type="AlphaFoldDB" id="A0A918DJ44"/>
<accession>A0A918DJ44</accession>
<gene>
    <name evidence="2" type="ORF">GCM10010982_12960</name>
</gene>